<evidence type="ECO:0000313" key="8">
    <source>
        <dbReference type="EMBL" id="MBC8519641.1"/>
    </source>
</evidence>
<evidence type="ECO:0000259" key="7">
    <source>
        <dbReference type="Pfam" id="PF01435"/>
    </source>
</evidence>
<dbReference type="GO" id="GO:0051603">
    <property type="term" value="P:proteolysis involved in protein catabolic process"/>
    <property type="evidence" value="ECO:0007669"/>
    <property type="project" value="TreeGrafter"/>
</dbReference>
<dbReference type="InterPro" id="IPR001915">
    <property type="entry name" value="Peptidase_M48"/>
</dbReference>
<dbReference type="InterPro" id="IPR051156">
    <property type="entry name" value="Mito/Outer_Membr_Metalloprot"/>
</dbReference>
<dbReference type="SUPFAM" id="SSF48452">
    <property type="entry name" value="TPR-like"/>
    <property type="match status" value="1"/>
</dbReference>
<evidence type="ECO:0000256" key="1">
    <source>
        <dbReference type="ARBA" id="ARBA00001947"/>
    </source>
</evidence>
<evidence type="ECO:0000313" key="9">
    <source>
        <dbReference type="Proteomes" id="UP000654401"/>
    </source>
</evidence>
<dbReference type="GO" id="GO:0004222">
    <property type="term" value="F:metalloendopeptidase activity"/>
    <property type="evidence" value="ECO:0007669"/>
    <property type="project" value="InterPro"/>
</dbReference>
<evidence type="ECO:0000256" key="3">
    <source>
        <dbReference type="ARBA" id="ARBA00022723"/>
    </source>
</evidence>
<dbReference type="PANTHER" id="PTHR22726">
    <property type="entry name" value="METALLOENDOPEPTIDASE OMA1"/>
    <property type="match status" value="1"/>
</dbReference>
<keyword evidence="2" id="KW-0645">Protease</keyword>
<dbReference type="EMBL" id="JACNFK010000025">
    <property type="protein sequence ID" value="MBC8519641.1"/>
    <property type="molecule type" value="Genomic_DNA"/>
</dbReference>
<evidence type="ECO:0000256" key="5">
    <source>
        <dbReference type="ARBA" id="ARBA00022833"/>
    </source>
</evidence>
<keyword evidence="3" id="KW-0479">Metal-binding</keyword>
<comment type="caution">
    <text evidence="8">The sequence shown here is derived from an EMBL/GenBank/DDBJ whole genome shotgun (WGS) entry which is preliminary data.</text>
</comment>
<dbReference type="GO" id="GO:0046872">
    <property type="term" value="F:metal ion binding"/>
    <property type="evidence" value="ECO:0007669"/>
    <property type="project" value="UniProtKB-KW"/>
</dbReference>
<dbReference type="CDD" id="cd07333">
    <property type="entry name" value="M48C_bepA_like"/>
    <property type="match status" value="1"/>
</dbReference>
<dbReference type="Gene3D" id="3.30.2010.10">
    <property type="entry name" value="Metalloproteases ('zincins'), catalytic domain"/>
    <property type="match status" value="1"/>
</dbReference>
<reference evidence="8 9" key="1">
    <citation type="submission" date="2020-08" db="EMBL/GenBank/DDBJ databases">
        <title>Bridging the membrane lipid divide: bacteria of the FCB group superphylum have the potential to synthesize archaeal ether lipids.</title>
        <authorList>
            <person name="Villanueva L."/>
            <person name="Von Meijenfeldt F.A.B."/>
            <person name="Westbye A.B."/>
            <person name="Yadav S."/>
            <person name="Hopmans E.C."/>
            <person name="Dutilh B.E."/>
            <person name="Sinninghe Damste J.S."/>
        </authorList>
    </citation>
    <scope>NUCLEOTIDE SEQUENCE [LARGE SCALE GENOMIC DNA]</scope>
    <source>
        <strain evidence="8">NIOZ-UU100</strain>
    </source>
</reference>
<name>A0A8J6NWY0_9GAMM</name>
<gene>
    <name evidence="8" type="ORF">H8D24_04440</name>
</gene>
<dbReference type="Gene3D" id="1.25.40.10">
    <property type="entry name" value="Tetratricopeptide repeat domain"/>
    <property type="match status" value="1"/>
</dbReference>
<evidence type="ECO:0000256" key="6">
    <source>
        <dbReference type="ARBA" id="ARBA00023049"/>
    </source>
</evidence>
<evidence type="ECO:0000256" key="4">
    <source>
        <dbReference type="ARBA" id="ARBA00022801"/>
    </source>
</evidence>
<feature type="domain" description="Peptidase M48" evidence="7">
    <location>
        <begin position="70"/>
        <end position="257"/>
    </location>
</feature>
<dbReference type="Pfam" id="PF01435">
    <property type="entry name" value="Peptidase_M48"/>
    <property type="match status" value="1"/>
</dbReference>
<dbReference type="Pfam" id="PF14559">
    <property type="entry name" value="TPR_19"/>
    <property type="match status" value="1"/>
</dbReference>
<keyword evidence="6" id="KW-0482">Metalloprotease</keyword>
<organism evidence="8 9">
    <name type="scientific">Candidatus Thiopontia autotrophica</name>
    <dbReference type="NCBI Taxonomy" id="2841688"/>
    <lineage>
        <taxon>Bacteria</taxon>
        <taxon>Pseudomonadati</taxon>
        <taxon>Pseudomonadota</taxon>
        <taxon>Gammaproteobacteria</taxon>
        <taxon>Candidatus Thiopontia</taxon>
    </lineage>
</organism>
<protein>
    <submittedName>
        <fullName evidence="8">M48 family metallopeptidase</fullName>
    </submittedName>
</protein>
<accession>A0A8J6NWY0</accession>
<dbReference type="AlphaFoldDB" id="A0A8J6NWY0"/>
<evidence type="ECO:0000256" key="2">
    <source>
        <dbReference type="ARBA" id="ARBA00022670"/>
    </source>
</evidence>
<sequence length="488" mass="54364">MARIRTTLRSCLLIYITLTHPLSAGEIRLPSLGGDYSASILSPEEEHLLGESFMRSLREQITFSSEPLIQHYTQTLGEQLAAQSENPSKKFEFFVIDNPTINAFAGPDGKIGIHTGLIKKAENEGELAAVLAHEIAHVTQRHLMRRLESQQDMSLPTVATVLATVIAASADPQAGEAVAATATGLSIQRQINFTRSNEQEADRVGMQILHSAGYSPSNMPSFFERLQQANRYSGESLPEYLQTHPLTLSRIADAESRAAQFSQQKKIDSLEFNLIRQILLVNDFNNPQHAIRHYKTGLQQTTDPHTTQYQQFGYGMALLKAGQSAKAIKQLLPLLEQNPDHPILITAIAQAYIESGNISDALKTVKTTHQLYPSHLPLTYLFTDLLISSGEYNQAIRVLEQRISITSTIPQLYQKLAIAYGSADQPVKSHIAQAQYHFFLGETKNALSQLDYAERAARKGRGNFILFSAIDAHRLIYEEKEDREKGQQ</sequence>
<dbReference type="InterPro" id="IPR011990">
    <property type="entry name" value="TPR-like_helical_dom_sf"/>
</dbReference>
<dbReference type="Proteomes" id="UP000654401">
    <property type="component" value="Unassembled WGS sequence"/>
</dbReference>
<comment type="cofactor">
    <cofactor evidence="1">
        <name>Zn(2+)</name>
        <dbReference type="ChEBI" id="CHEBI:29105"/>
    </cofactor>
</comment>
<dbReference type="PANTHER" id="PTHR22726:SF1">
    <property type="entry name" value="METALLOENDOPEPTIDASE OMA1, MITOCHONDRIAL"/>
    <property type="match status" value="1"/>
</dbReference>
<proteinExistence type="predicted"/>
<dbReference type="GO" id="GO:0016020">
    <property type="term" value="C:membrane"/>
    <property type="evidence" value="ECO:0007669"/>
    <property type="project" value="TreeGrafter"/>
</dbReference>
<keyword evidence="4" id="KW-0378">Hydrolase</keyword>
<keyword evidence="5" id="KW-0862">Zinc</keyword>